<proteinExistence type="predicted"/>
<gene>
    <name evidence="1" type="ORF">AFM18_20550</name>
</gene>
<evidence type="ECO:0000313" key="2">
    <source>
        <dbReference type="Proteomes" id="UP000037511"/>
    </source>
</evidence>
<dbReference type="Proteomes" id="UP000037511">
    <property type="component" value="Unassembled WGS sequence"/>
</dbReference>
<sequence>MATLKDIANCLGQEAAKYATNKNTGGNNGSKGTRYEDFYLTYKLVEVAAALACLIRHDNPHIRGQALGFVDDVRVEADDATEYFQLKNKASVSWTAGEHPIETDFSMQHRLSTYLQESTPRTTLVVSSSELEASLSASIPKGIEAHTSVCHFPWTVTANRLVLEDPQLQAWLKELAHNPDATKEALCGAFGALMMACINKPDGAHVEELLSDASLFYPGTVRLFPTGKAWQDHLRVDFTKILATIPGLVYSADRGFFRWKAFGTSGIFGSSVLSEEFATFQDIVVRTAPKTFEDFEGVLP</sequence>
<protein>
    <recommendedName>
        <fullName evidence="3">Restriction endonuclease</fullName>
    </recommendedName>
</protein>
<organism evidence="1 2">
    <name type="scientific">Achromobacter spanius</name>
    <dbReference type="NCBI Taxonomy" id="217203"/>
    <lineage>
        <taxon>Bacteria</taxon>
        <taxon>Pseudomonadati</taxon>
        <taxon>Pseudomonadota</taxon>
        <taxon>Betaproteobacteria</taxon>
        <taxon>Burkholderiales</taxon>
        <taxon>Alcaligenaceae</taxon>
        <taxon>Achromobacter</taxon>
    </lineage>
</organism>
<evidence type="ECO:0000313" key="1">
    <source>
        <dbReference type="EMBL" id="KNE25819.1"/>
    </source>
</evidence>
<name>A0AAW3HZ48_9BURK</name>
<comment type="caution">
    <text evidence="1">The sequence shown here is derived from an EMBL/GenBank/DDBJ whole genome shotgun (WGS) entry which is preliminary data.</text>
</comment>
<dbReference type="EMBL" id="LGVG01000030">
    <property type="protein sequence ID" value="KNE25819.1"/>
    <property type="molecule type" value="Genomic_DNA"/>
</dbReference>
<accession>A0AAW3HZ48</accession>
<reference evidence="1 2" key="1">
    <citation type="submission" date="2015-07" db="EMBL/GenBank/DDBJ databases">
        <title>Draft genome of Achromobacter spanius.</title>
        <authorList>
            <person name="Wang X."/>
        </authorList>
    </citation>
    <scope>NUCLEOTIDE SEQUENCE [LARGE SCALE GENOMIC DNA]</scope>
    <source>
        <strain evidence="1 2">CGMCC9173</strain>
    </source>
</reference>
<dbReference type="RefSeq" id="WP_050448732.1">
    <property type="nucleotide sequence ID" value="NZ_LGVG01000030.1"/>
</dbReference>
<evidence type="ECO:0008006" key="3">
    <source>
        <dbReference type="Google" id="ProtNLM"/>
    </source>
</evidence>
<dbReference type="AlphaFoldDB" id="A0AAW3HZ48"/>